<evidence type="ECO:0000259" key="6">
    <source>
        <dbReference type="PROSITE" id="PS50882"/>
    </source>
</evidence>
<evidence type="ECO:0000256" key="4">
    <source>
        <dbReference type="RuleBase" id="RU369095"/>
    </source>
</evidence>
<comment type="similarity">
    <text evidence="4">Belongs to the YTHDF family.</text>
</comment>
<evidence type="ECO:0000313" key="8">
    <source>
        <dbReference type="Proteomes" id="UP000596660"/>
    </source>
</evidence>
<reference evidence="7" key="1">
    <citation type="journal article" date="2017" name="Nature">
        <title>The genome of Chenopodium quinoa.</title>
        <authorList>
            <person name="Jarvis D.E."/>
            <person name="Ho Y.S."/>
            <person name="Lightfoot D.J."/>
            <person name="Schmoeckel S.M."/>
            <person name="Li B."/>
            <person name="Borm T.J.A."/>
            <person name="Ohyanagi H."/>
            <person name="Mineta K."/>
            <person name="Michell C.T."/>
            <person name="Saber N."/>
            <person name="Kharbatia N.M."/>
            <person name="Rupper R.R."/>
            <person name="Sharp A.R."/>
            <person name="Dally N."/>
            <person name="Boughton B.A."/>
            <person name="Woo Y.H."/>
            <person name="Gao G."/>
            <person name="Schijlen E.G.W.M."/>
            <person name="Guo X."/>
            <person name="Momin A.A."/>
            <person name="Negrao S."/>
            <person name="Al-Babili S."/>
            <person name="Gehring C."/>
            <person name="Roessner U."/>
            <person name="Jung C."/>
            <person name="Murphy K."/>
            <person name="Arold S.T."/>
            <person name="Gojobori T."/>
            <person name="van der Linden C.G."/>
            <person name="van Loo E.N."/>
            <person name="Jellen E.N."/>
            <person name="Maughan P.J."/>
            <person name="Tester M."/>
        </authorList>
    </citation>
    <scope>NUCLEOTIDE SEQUENCE [LARGE SCALE GENOMIC DNA]</scope>
    <source>
        <strain evidence="7">cv. PI 614886</strain>
    </source>
</reference>
<evidence type="ECO:0000313" key="7">
    <source>
        <dbReference type="EnsemblPlants" id="AUR62032688-RA:cds"/>
    </source>
</evidence>
<keyword evidence="2" id="KW-0963">Cytoplasm</keyword>
<dbReference type="CDD" id="cd21134">
    <property type="entry name" value="YTH"/>
    <property type="match status" value="1"/>
</dbReference>
<dbReference type="Gene3D" id="3.10.590.10">
    <property type="entry name" value="ph1033 like domains"/>
    <property type="match status" value="1"/>
</dbReference>
<evidence type="ECO:0000256" key="2">
    <source>
        <dbReference type="ARBA" id="ARBA00022490"/>
    </source>
</evidence>
<dbReference type="FunFam" id="3.10.590.10:FF:000001">
    <property type="entry name" value="YTH domain family 1, isoform CRA_a"/>
    <property type="match status" value="1"/>
</dbReference>
<dbReference type="Pfam" id="PF04146">
    <property type="entry name" value="YTH"/>
    <property type="match status" value="1"/>
</dbReference>
<dbReference type="PANTHER" id="PTHR12357">
    <property type="entry name" value="YTH YT521-B HOMOLOGY DOMAIN-CONTAINING"/>
    <property type="match status" value="1"/>
</dbReference>
<dbReference type="InterPro" id="IPR007275">
    <property type="entry name" value="YTH_domain"/>
</dbReference>
<dbReference type="Proteomes" id="UP000596660">
    <property type="component" value="Unplaced"/>
</dbReference>
<feature type="region of interest" description="Disordered" evidence="5">
    <location>
        <begin position="534"/>
        <end position="574"/>
    </location>
</feature>
<dbReference type="GO" id="GO:0003729">
    <property type="term" value="F:mRNA binding"/>
    <property type="evidence" value="ECO:0007669"/>
    <property type="project" value="UniProtKB-UniRule"/>
</dbReference>
<evidence type="ECO:0000256" key="3">
    <source>
        <dbReference type="ARBA" id="ARBA00022884"/>
    </source>
</evidence>
<organism evidence="7 8">
    <name type="scientific">Chenopodium quinoa</name>
    <name type="common">Quinoa</name>
    <dbReference type="NCBI Taxonomy" id="63459"/>
    <lineage>
        <taxon>Eukaryota</taxon>
        <taxon>Viridiplantae</taxon>
        <taxon>Streptophyta</taxon>
        <taxon>Embryophyta</taxon>
        <taxon>Tracheophyta</taxon>
        <taxon>Spermatophyta</taxon>
        <taxon>Magnoliopsida</taxon>
        <taxon>eudicotyledons</taxon>
        <taxon>Gunneridae</taxon>
        <taxon>Pentapetalae</taxon>
        <taxon>Caryophyllales</taxon>
        <taxon>Chenopodiaceae</taxon>
        <taxon>Chenopodioideae</taxon>
        <taxon>Atripliceae</taxon>
        <taxon>Chenopodium</taxon>
    </lineage>
</organism>
<dbReference type="Gramene" id="AUR62032688-RA">
    <property type="protein sequence ID" value="AUR62032688-RA:cds"/>
    <property type="gene ID" value="AUR62032688"/>
</dbReference>
<proteinExistence type="inferred from homology"/>
<dbReference type="EnsemblPlants" id="AUR62032688-RA">
    <property type="protein sequence ID" value="AUR62032688-RA:cds"/>
    <property type="gene ID" value="AUR62032688"/>
</dbReference>
<comment type="subcellular location">
    <subcellularLocation>
        <location evidence="1">Cytoplasm</location>
    </subcellularLocation>
</comment>
<protein>
    <recommendedName>
        <fullName evidence="4">YTH domain-containing family protein</fullName>
    </recommendedName>
</protein>
<keyword evidence="8" id="KW-1185">Reference proteome</keyword>
<keyword evidence="3 4" id="KW-0694">RNA-binding</keyword>
<dbReference type="InterPro" id="IPR045168">
    <property type="entry name" value="YTH_prot"/>
</dbReference>
<dbReference type="SMR" id="A0A803MN37"/>
<feature type="compositionally biased region" description="Low complexity" evidence="5">
    <location>
        <begin position="565"/>
        <end position="574"/>
    </location>
</feature>
<dbReference type="PROSITE" id="PS50882">
    <property type="entry name" value="YTH"/>
    <property type="match status" value="1"/>
</dbReference>
<dbReference type="PANTHER" id="PTHR12357:SF99">
    <property type="entry name" value="YTH DOMAIN-CONTAINING PROTEIN ECT2-RELATED"/>
    <property type="match status" value="1"/>
</dbReference>
<name>A0A803MN37_CHEQI</name>
<reference evidence="7" key="2">
    <citation type="submission" date="2021-03" db="UniProtKB">
        <authorList>
            <consortium name="EnsemblPlants"/>
        </authorList>
    </citation>
    <scope>IDENTIFICATION</scope>
</reference>
<comment type="function">
    <text evidence="4">Specifically recognizes and binds N6-methyladenosine (m6A)-containing RNAs, and regulates mRNA stability. M6A is a modification present at internal sites of mRNAs and some non-coding RNAs and plays a role in mRNA stability and processing.</text>
</comment>
<evidence type="ECO:0000256" key="1">
    <source>
        <dbReference type="ARBA" id="ARBA00004496"/>
    </source>
</evidence>
<accession>A0A803MN37</accession>
<evidence type="ECO:0000256" key="5">
    <source>
        <dbReference type="SAM" id="MobiDB-lite"/>
    </source>
</evidence>
<dbReference type="AlphaFoldDB" id="A0A803MN37"/>
<dbReference type="GO" id="GO:0061157">
    <property type="term" value="P:mRNA destabilization"/>
    <property type="evidence" value="ECO:0007669"/>
    <property type="project" value="TreeGrafter"/>
</dbReference>
<sequence length="574" mass="64349">MRSDLIRQLSELSVEKQKCDRFKLRLTDWGCTAEYAVAKENLTVTSPPEVSPEVVALPIAALTTTHPVCKKKEHIDHCYIRRGTLCSPIGQAWKYTYAADLLQQLSLESQTKSLDAHEPPKKFGSIGSRNVINSLAKPYERSTVPIQDYANLSMYYQHNGYPSAPFFYGYDDSLNMWNDYRYMNHDGVDMHSGLQQRRVNSGIGQAAGYMSRLHLNDQMYGHFGNTYRGGSGFGLNYYNPKSTWNSWRTVDNKYACKGRNNGFFGYGNENKDSLNELSKGPRSKDVKTQLGFGSVKLAVKGQDLTSKVNGKEETISTVPDKEQYNKEDFSEAYSDAKFFVIKSYSEDDVHKSIKYNVWASTPNGNKKLDAAYQEAKGKPESCPVFLLFSVNASGQFVGLAEMVGPVDFNKSMDFWQQDKWTGCFPVKWHIVKDVPNSLLKHITLENNDNKPVTNSRDTQEVKLEQGVQVLQIFKSHLTKTSILDDFEFYEARQKALQDKKAKRLQFQKQVKNENSSGDVDVAAKVLTDGSANTAIPNGQFKTHQESAARPQSFADVTKGVKGEKAGAAADVASA</sequence>
<dbReference type="GO" id="GO:1990247">
    <property type="term" value="F:N6-methyladenosine-containing RNA reader activity"/>
    <property type="evidence" value="ECO:0007669"/>
    <property type="project" value="UniProtKB-UniRule"/>
</dbReference>
<dbReference type="GO" id="GO:0005737">
    <property type="term" value="C:cytoplasm"/>
    <property type="evidence" value="ECO:0007669"/>
    <property type="project" value="UniProtKB-SubCell"/>
</dbReference>
<feature type="domain" description="YTH" evidence="6">
    <location>
        <begin position="336"/>
        <end position="473"/>
    </location>
</feature>